<protein>
    <submittedName>
        <fullName evidence="2">Uncharacterized protein</fullName>
    </submittedName>
</protein>
<comment type="caution">
    <text evidence="2">The sequence shown here is derived from an EMBL/GenBank/DDBJ whole genome shotgun (WGS) entry which is preliminary data.</text>
</comment>
<dbReference type="EMBL" id="VDMD01000045">
    <property type="protein sequence ID" value="TRM57531.1"/>
    <property type="molecule type" value="Genomic_DNA"/>
</dbReference>
<dbReference type="OrthoDB" id="2832806at2759"/>
<keyword evidence="1" id="KW-0732">Signal</keyword>
<keyword evidence="4" id="KW-1185">Reference proteome</keyword>
<accession>A0A550BY91</accession>
<feature type="chain" id="PRO_5036135867" evidence="1">
    <location>
        <begin position="23"/>
        <end position="135"/>
    </location>
</feature>
<dbReference type="Proteomes" id="UP000320762">
    <property type="component" value="Unassembled WGS sequence"/>
</dbReference>
<organism evidence="2 4">
    <name type="scientific">Schizophyllum amplum</name>
    <dbReference type="NCBI Taxonomy" id="97359"/>
    <lineage>
        <taxon>Eukaryota</taxon>
        <taxon>Fungi</taxon>
        <taxon>Dikarya</taxon>
        <taxon>Basidiomycota</taxon>
        <taxon>Agaricomycotina</taxon>
        <taxon>Agaricomycetes</taxon>
        <taxon>Agaricomycetidae</taxon>
        <taxon>Agaricales</taxon>
        <taxon>Schizophyllaceae</taxon>
        <taxon>Schizophyllum</taxon>
    </lineage>
</organism>
<proteinExistence type="predicted"/>
<sequence length="135" mass="15484">MALRIATLLTLVLTFFIQLAEGVTRGFAHSFPPDNTLSTCGKLTTYMMKGAYVSSEVWDRYSLSCDDAARYINATTTNPPYTSVYTPIVGVCDDFDKRCRSDTILLTTATWQFYDPRDVYDFFMVDWSIDRFEFL</sequence>
<evidence type="ECO:0000256" key="1">
    <source>
        <dbReference type="SAM" id="SignalP"/>
    </source>
</evidence>
<reference evidence="2" key="2">
    <citation type="submission" date="2019-06" db="EMBL/GenBank/DDBJ databases">
        <authorList>
            <consortium name="DOE Joint Genome Institute"/>
            <person name="Ahrendt S.R."/>
            <person name="Cantor M.N."/>
            <person name="Hua S.X."/>
        </authorList>
    </citation>
    <scope>NUCLEOTIDE SEQUENCE</scope>
    <source>
        <strain evidence="2">NL-1724</strain>
    </source>
</reference>
<evidence type="ECO:0000313" key="3">
    <source>
        <dbReference type="EMBL" id="TRM61911.1"/>
    </source>
</evidence>
<reference evidence="2 4" key="1">
    <citation type="journal article" date="2019" name="New Phytol.">
        <title>Comparative genomics reveals unique wood-decay strategies and fruiting body development in the Schizophyllaceae.</title>
        <authorList>
            <person name="Almasi E."/>
            <person name="Sahu N."/>
            <person name="Krizsan K."/>
            <person name="Balint B."/>
            <person name="Kovacs G.M."/>
            <person name="Kiss B."/>
            <person name="Cseklye J."/>
            <person name="Drula E."/>
            <person name="Henrissat B."/>
            <person name="Nagy I."/>
            <person name="Chovatia M."/>
            <person name="Adam C."/>
            <person name="LaButti K."/>
            <person name="Lipzen A."/>
            <person name="Riley R."/>
            <person name="Grigoriev I.V."/>
            <person name="Nagy L.G."/>
        </authorList>
    </citation>
    <scope>NUCLEOTIDE SEQUENCE [LARGE SCALE GENOMIC DNA]</scope>
    <source>
        <strain evidence="2 4">NL-1724</strain>
    </source>
</reference>
<feature type="signal peptide" evidence="1">
    <location>
        <begin position="1"/>
        <end position="22"/>
    </location>
</feature>
<dbReference type="EMBL" id="VDMD01000015">
    <property type="protein sequence ID" value="TRM61911.1"/>
    <property type="molecule type" value="Genomic_DNA"/>
</dbReference>
<dbReference type="AlphaFoldDB" id="A0A550BY91"/>
<name>A0A550BY91_9AGAR</name>
<evidence type="ECO:0000313" key="4">
    <source>
        <dbReference type="Proteomes" id="UP000320762"/>
    </source>
</evidence>
<evidence type="ECO:0000313" key="2">
    <source>
        <dbReference type="EMBL" id="TRM57531.1"/>
    </source>
</evidence>
<gene>
    <name evidence="3" type="ORF">BD626DRAFT_405127</name>
    <name evidence="2" type="ORF">BD626DRAFT_411721</name>
</gene>